<keyword evidence="2" id="KW-0012">Acyltransferase</keyword>
<dbReference type="GO" id="GO:0005737">
    <property type="term" value="C:cytoplasm"/>
    <property type="evidence" value="ECO:0007669"/>
    <property type="project" value="TreeGrafter"/>
</dbReference>
<dbReference type="Gene3D" id="3.40.630.30">
    <property type="match status" value="1"/>
</dbReference>
<evidence type="ECO:0000256" key="3">
    <source>
        <dbReference type="ARBA" id="ARBA00038502"/>
    </source>
</evidence>
<evidence type="ECO:0000259" key="4">
    <source>
        <dbReference type="PROSITE" id="PS51186"/>
    </source>
</evidence>
<dbReference type="RefSeq" id="WP_251492144.1">
    <property type="nucleotide sequence ID" value="NZ_CAJSLV010000059.1"/>
</dbReference>
<comment type="similarity">
    <text evidence="3">Belongs to the acetyltransferase family. RimJ subfamily.</text>
</comment>
<dbReference type="InterPro" id="IPR051531">
    <property type="entry name" value="N-acetyltransferase"/>
</dbReference>
<dbReference type="PROSITE" id="PS51186">
    <property type="entry name" value="GNAT"/>
    <property type="match status" value="1"/>
</dbReference>
<dbReference type="Pfam" id="PF13302">
    <property type="entry name" value="Acetyltransf_3"/>
    <property type="match status" value="1"/>
</dbReference>
<dbReference type="InterPro" id="IPR016181">
    <property type="entry name" value="Acyl_CoA_acyltransferase"/>
</dbReference>
<dbReference type="PANTHER" id="PTHR43792">
    <property type="entry name" value="GNAT FAMILY, PUTATIVE (AFU_ORTHOLOGUE AFUA_3G00765)-RELATED-RELATED"/>
    <property type="match status" value="1"/>
</dbReference>
<sequence>MDDVRGVAVELVGWAEGDFWLLERANAVEMTEHLGGPESAEQLERRHRRYLELAAGRMFRVVLAGSGETAGSVGFWEREWRGGTVWETGWEVLPEFQGRGLAVAAARAVVVAAREAGAHRYLHAFPGADHPASNAVCRKAGFELLGEVEFEYPKGSWMTSNDWRVDLAAG</sequence>
<accession>A0A9W4GTZ4</accession>
<gene>
    <name evidence="5" type="ORF">SCOCK_30411</name>
</gene>
<proteinExistence type="inferred from homology"/>
<keyword evidence="1" id="KW-0808">Transferase</keyword>
<feature type="domain" description="N-acetyltransferase" evidence="4">
    <location>
        <begin position="9"/>
        <end position="163"/>
    </location>
</feature>
<evidence type="ECO:0000313" key="6">
    <source>
        <dbReference type="Proteomes" id="UP001152519"/>
    </source>
</evidence>
<dbReference type="InterPro" id="IPR000182">
    <property type="entry name" value="GNAT_dom"/>
</dbReference>
<evidence type="ECO:0000256" key="1">
    <source>
        <dbReference type="ARBA" id="ARBA00022679"/>
    </source>
</evidence>
<dbReference type="SUPFAM" id="SSF55729">
    <property type="entry name" value="Acyl-CoA N-acyltransferases (Nat)"/>
    <property type="match status" value="1"/>
</dbReference>
<organism evidence="5 6">
    <name type="scientific">Actinacidiphila cocklensis</name>
    <dbReference type="NCBI Taxonomy" id="887465"/>
    <lineage>
        <taxon>Bacteria</taxon>
        <taxon>Bacillati</taxon>
        <taxon>Actinomycetota</taxon>
        <taxon>Actinomycetes</taxon>
        <taxon>Kitasatosporales</taxon>
        <taxon>Streptomycetaceae</taxon>
        <taxon>Actinacidiphila</taxon>
    </lineage>
</organism>
<dbReference type="EMBL" id="CAJSLV010000059">
    <property type="protein sequence ID" value="CAG6395178.1"/>
    <property type="molecule type" value="Genomic_DNA"/>
</dbReference>
<evidence type="ECO:0000256" key="2">
    <source>
        <dbReference type="ARBA" id="ARBA00023315"/>
    </source>
</evidence>
<comment type="caution">
    <text evidence="5">The sequence shown here is derived from an EMBL/GenBank/DDBJ whole genome shotgun (WGS) entry which is preliminary data.</text>
</comment>
<name>A0A9W4GTZ4_9ACTN</name>
<protein>
    <submittedName>
        <fullName evidence="5">Protein N-acetyltransferase, RimJ/RimL family</fullName>
    </submittedName>
</protein>
<dbReference type="AlphaFoldDB" id="A0A9W4GTZ4"/>
<dbReference type="GO" id="GO:0008999">
    <property type="term" value="F:protein-N-terminal-alanine acetyltransferase activity"/>
    <property type="evidence" value="ECO:0007669"/>
    <property type="project" value="TreeGrafter"/>
</dbReference>
<dbReference type="PANTHER" id="PTHR43792:SF8">
    <property type="entry name" value="[RIBOSOMAL PROTEIN US5]-ALANINE N-ACETYLTRANSFERASE"/>
    <property type="match status" value="1"/>
</dbReference>
<dbReference type="Proteomes" id="UP001152519">
    <property type="component" value="Unassembled WGS sequence"/>
</dbReference>
<keyword evidence="6" id="KW-1185">Reference proteome</keyword>
<reference evidence="5" key="1">
    <citation type="submission" date="2021-05" db="EMBL/GenBank/DDBJ databases">
        <authorList>
            <person name="Arsene-Ploetze F."/>
        </authorList>
    </citation>
    <scope>NUCLEOTIDE SEQUENCE</scope>
    <source>
        <strain evidence="5">DSM 42138</strain>
    </source>
</reference>
<evidence type="ECO:0000313" key="5">
    <source>
        <dbReference type="EMBL" id="CAG6395178.1"/>
    </source>
</evidence>